<sequence>ETEIVLMFLNADQEMQNIDSNSLYNETTTLPETHLTISQPLIQH</sequence>
<keyword evidence="2" id="KW-1185">Reference proteome</keyword>
<dbReference type="Proteomes" id="UP000789405">
    <property type="component" value="Unassembled WGS sequence"/>
</dbReference>
<proteinExistence type="predicted"/>
<evidence type="ECO:0000313" key="2">
    <source>
        <dbReference type="Proteomes" id="UP000789405"/>
    </source>
</evidence>
<protein>
    <submittedName>
        <fullName evidence="1">16237_t:CDS:1</fullName>
    </submittedName>
</protein>
<dbReference type="AlphaFoldDB" id="A0A9N9KG90"/>
<gene>
    <name evidence="1" type="ORF">DERYTH_LOCUS28387</name>
</gene>
<evidence type="ECO:0000313" key="1">
    <source>
        <dbReference type="EMBL" id="CAG8827879.1"/>
    </source>
</evidence>
<organism evidence="1 2">
    <name type="scientific">Dentiscutata erythropus</name>
    <dbReference type="NCBI Taxonomy" id="1348616"/>
    <lineage>
        <taxon>Eukaryota</taxon>
        <taxon>Fungi</taxon>
        <taxon>Fungi incertae sedis</taxon>
        <taxon>Mucoromycota</taxon>
        <taxon>Glomeromycotina</taxon>
        <taxon>Glomeromycetes</taxon>
        <taxon>Diversisporales</taxon>
        <taxon>Gigasporaceae</taxon>
        <taxon>Dentiscutata</taxon>
    </lineage>
</organism>
<feature type="non-terminal residue" evidence="1">
    <location>
        <position position="44"/>
    </location>
</feature>
<name>A0A9N9KG90_9GLOM</name>
<accession>A0A9N9KG90</accession>
<dbReference type="EMBL" id="CAJVPY010070466">
    <property type="protein sequence ID" value="CAG8827879.1"/>
    <property type="molecule type" value="Genomic_DNA"/>
</dbReference>
<reference evidence="1" key="1">
    <citation type="submission" date="2021-06" db="EMBL/GenBank/DDBJ databases">
        <authorList>
            <person name="Kallberg Y."/>
            <person name="Tangrot J."/>
            <person name="Rosling A."/>
        </authorList>
    </citation>
    <scope>NUCLEOTIDE SEQUENCE</scope>
    <source>
        <strain evidence="1">MA453B</strain>
    </source>
</reference>
<feature type="non-terminal residue" evidence="1">
    <location>
        <position position="1"/>
    </location>
</feature>
<comment type="caution">
    <text evidence="1">The sequence shown here is derived from an EMBL/GenBank/DDBJ whole genome shotgun (WGS) entry which is preliminary data.</text>
</comment>